<dbReference type="GO" id="GO:0005829">
    <property type="term" value="C:cytosol"/>
    <property type="evidence" value="ECO:0007669"/>
    <property type="project" value="TreeGrafter"/>
</dbReference>
<feature type="signal peptide" evidence="4">
    <location>
        <begin position="1"/>
        <end position="28"/>
    </location>
</feature>
<dbReference type="PANTHER" id="PTHR48097">
    <property type="entry name" value="L-THREONINE ALDOLASE-RELATED"/>
    <property type="match status" value="1"/>
</dbReference>
<dbReference type="Gene3D" id="3.40.640.10">
    <property type="entry name" value="Type I PLP-dependent aspartate aminotransferase-like (Major domain)"/>
    <property type="match status" value="1"/>
</dbReference>
<dbReference type="EMBL" id="FOJG01000001">
    <property type="protein sequence ID" value="SEW39765.1"/>
    <property type="molecule type" value="Genomic_DNA"/>
</dbReference>
<keyword evidence="4" id="KW-0732">Signal</keyword>
<proteinExistence type="inferred from homology"/>
<dbReference type="STRING" id="29529.SAMN04488122_2781"/>
<dbReference type="PANTHER" id="PTHR48097:SF9">
    <property type="entry name" value="L-THREONINE ALDOLASE"/>
    <property type="match status" value="1"/>
</dbReference>
<dbReference type="GO" id="GO:0008732">
    <property type="term" value="F:L-allo-threonine aldolase activity"/>
    <property type="evidence" value="ECO:0007669"/>
    <property type="project" value="TreeGrafter"/>
</dbReference>
<evidence type="ECO:0000256" key="3">
    <source>
        <dbReference type="ARBA" id="ARBA00022898"/>
    </source>
</evidence>
<dbReference type="GO" id="GO:0006545">
    <property type="term" value="P:glycine biosynthetic process"/>
    <property type="evidence" value="ECO:0007669"/>
    <property type="project" value="TreeGrafter"/>
</dbReference>
<dbReference type="InterPro" id="IPR015421">
    <property type="entry name" value="PyrdxlP-dep_Trfase_major"/>
</dbReference>
<organism evidence="6 7">
    <name type="scientific">Chitinophaga arvensicola</name>
    <dbReference type="NCBI Taxonomy" id="29529"/>
    <lineage>
        <taxon>Bacteria</taxon>
        <taxon>Pseudomonadati</taxon>
        <taxon>Bacteroidota</taxon>
        <taxon>Chitinophagia</taxon>
        <taxon>Chitinophagales</taxon>
        <taxon>Chitinophagaceae</taxon>
        <taxon>Chitinophaga</taxon>
    </lineage>
</organism>
<dbReference type="InterPro" id="IPR015424">
    <property type="entry name" value="PyrdxlP-dep_Trfase"/>
</dbReference>
<comment type="cofactor">
    <cofactor evidence="1">
        <name>pyridoxal 5'-phosphate</name>
        <dbReference type="ChEBI" id="CHEBI:597326"/>
    </cofactor>
</comment>
<dbReference type="InterPro" id="IPR001597">
    <property type="entry name" value="ArAA_b-elim_lyase/Thr_aldolase"/>
</dbReference>
<dbReference type="GO" id="GO:0006567">
    <property type="term" value="P:L-threonine catabolic process"/>
    <property type="evidence" value="ECO:0007669"/>
    <property type="project" value="TreeGrafter"/>
</dbReference>
<protein>
    <submittedName>
        <fullName evidence="6">L-threonine aldolase</fullName>
    </submittedName>
</protein>
<dbReference type="AlphaFoldDB" id="A0A1I0RFX0"/>
<name>A0A1I0RFX0_9BACT</name>
<keyword evidence="7" id="KW-1185">Reference proteome</keyword>
<evidence type="ECO:0000313" key="6">
    <source>
        <dbReference type="EMBL" id="SEW39765.1"/>
    </source>
</evidence>
<dbReference type="Proteomes" id="UP000199310">
    <property type="component" value="Unassembled WGS sequence"/>
</dbReference>
<feature type="domain" description="Aromatic amino acid beta-eliminating lyase/threonine aldolase" evidence="5">
    <location>
        <begin position="67"/>
        <end position="331"/>
    </location>
</feature>
<evidence type="ECO:0000256" key="4">
    <source>
        <dbReference type="SAM" id="SignalP"/>
    </source>
</evidence>
<dbReference type="SUPFAM" id="SSF53383">
    <property type="entry name" value="PLP-dependent transferases"/>
    <property type="match status" value="1"/>
</dbReference>
<dbReference type="PROSITE" id="PS51318">
    <property type="entry name" value="TAT"/>
    <property type="match status" value="1"/>
</dbReference>
<gene>
    <name evidence="6" type="ORF">SAMN04488122_2781</name>
</gene>
<evidence type="ECO:0000259" key="5">
    <source>
        <dbReference type="Pfam" id="PF01212"/>
    </source>
</evidence>
<evidence type="ECO:0000256" key="2">
    <source>
        <dbReference type="ARBA" id="ARBA00006966"/>
    </source>
</evidence>
<comment type="similarity">
    <text evidence="2">Belongs to the threonine aldolase family.</text>
</comment>
<sequence length="394" mass="43858">MTYIQRRHFLKASALSALAGALPLGSHATPAPGFTDPDKDSEKIYFINDGIFYRPFDYLQQLQMIQQKHPIGRDFYGTDGTMKELLDKCCEITGKEAAVYLPSGTLSNQLALQVLSGENPKVMVQESSHVYRDEADASQTIFHKRLIPLGKDHATFTLEELKAAVNWHKTEEAFEAPVGALSIETPVRRYTNTYFPLEEIIRITDYCREQGIKTHLDGARLHISAAFTGNKVIDYAKHFDTVYLCLYKYLGAQGGAVLCGEKKVIDKMPHLIKVHGGGIFTNWGNAAMALHHLQDIDQVLQAAITKAQSLFKSLNTLGGLEITARERGTNIFDLRFDKKIDTVKMAHWLRNEQGIIVGQPQPYGASRMMVNATILRRDNAAITAAFKSALKAGS</sequence>
<dbReference type="Pfam" id="PF01212">
    <property type="entry name" value="Beta_elim_lyase"/>
    <property type="match status" value="1"/>
</dbReference>
<dbReference type="OrthoDB" id="9774495at2"/>
<keyword evidence="3" id="KW-0663">Pyridoxal phosphate</keyword>
<evidence type="ECO:0000313" key="7">
    <source>
        <dbReference type="Proteomes" id="UP000199310"/>
    </source>
</evidence>
<accession>A0A1I0RFX0</accession>
<feature type="chain" id="PRO_5011772676" evidence="4">
    <location>
        <begin position="29"/>
        <end position="394"/>
    </location>
</feature>
<evidence type="ECO:0000256" key="1">
    <source>
        <dbReference type="ARBA" id="ARBA00001933"/>
    </source>
</evidence>
<dbReference type="RefSeq" id="WP_089895626.1">
    <property type="nucleotide sequence ID" value="NZ_FOJG01000001.1"/>
</dbReference>
<dbReference type="InterPro" id="IPR006311">
    <property type="entry name" value="TAT_signal"/>
</dbReference>
<reference evidence="7" key="1">
    <citation type="submission" date="2016-10" db="EMBL/GenBank/DDBJ databases">
        <authorList>
            <person name="Varghese N."/>
            <person name="Submissions S."/>
        </authorList>
    </citation>
    <scope>NUCLEOTIDE SEQUENCE [LARGE SCALE GENOMIC DNA]</scope>
    <source>
        <strain evidence="7">DSM 3695</strain>
    </source>
</reference>